<comment type="caution">
    <text evidence="2">The sequence shown here is derived from an EMBL/GenBank/DDBJ whole genome shotgun (WGS) entry which is preliminary data.</text>
</comment>
<keyword evidence="3" id="KW-1185">Reference proteome</keyword>
<sequence length="109" mass="11961">MAARMTAALRAAYVERAAVNPTVPPLDVPWGLGEIAAYLDVAVESVRTYRRRARANREAGTPKPGDLPEPDGWTGRGRGPWWWPATIIRWDAYDRPGQGTGGGRPAHRT</sequence>
<proteinExistence type="predicted"/>
<evidence type="ECO:0000256" key="1">
    <source>
        <dbReference type="SAM" id="MobiDB-lite"/>
    </source>
</evidence>
<dbReference type="Proteomes" id="UP000637578">
    <property type="component" value="Unassembled WGS sequence"/>
</dbReference>
<evidence type="ECO:0000313" key="2">
    <source>
        <dbReference type="EMBL" id="GGM77096.1"/>
    </source>
</evidence>
<gene>
    <name evidence="2" type="ORF">GCM10012275_54660</name>
</gene>
<dbReference type="EMBL" id="BMMK01000038">
    <property type="protein sequence ID" value="GGM77096.1"/>
    <property type="molecule type" value="Genomic_DNA"/>
</dbReference>
<feature type="region of interest" description="Disordered" evidence="1">
    <location>
        <begin position="53"/>
        <end position="78"/>
    </location>
</feature>
<dbReference type="AlphaFoldDB" id="A0A8J3CJQ1"/>
<accession>A0A8J3CJQ1</accession>
<reference evidence="2" key="2">
    <citation type="submission" date="2020-09" db="EMBL/GenBank/DDBJ databases">
        <authorList>
            <person name="Sun Q."/>
            <person name="Zhou Y."/>
        </authorList>
    </citation>
    <scope>NUCLEOTIDE SEQUENCE</scope>
    <source>
        <strain evidence="2">CGMCC 4.5737</strain>
    </source>
</reference>
<protein>
    <submittedName>
        <fullName evidence="2">Uncharacterized protein</fullName>
    </submittedName>
</protein>
<name>A0A8J3CJQ1_9PSEU</name>
<evidence type="ECO:0000313" key="3">
    <source>
        <dbReference type="Proteomes" id="UP000637578"/>
    </source>
</evidence>
<organism evidence="2 3">
    <name type="scientific">Longimycelium tulufanense</name>
    <dbReference type="NCBI Taxonomy" id="907463"/>
    <lineage>
        <taxon>Bacteria</taxon>
        <taxon>Bacillati</taxon>
        <taxon>Actinomycetota</taxon>
        <taxon>Actinomycetes</taxon>
        <taxon>Pseudonocardiales</taxon>
        <taxon>Pseudonocardiaceae</taxon>
        <taxon>Longimycelium</taxon>
    </lineage>
</organism>
<reference evidence="2" key="1">
    <citation type="journal article" date="2014" name="Int. J. Syst. Evol. Microbiol.">
        <title>Complete genome sequence of Corynebacterium casei LMG S-19264T (=DSM 44701T), isolated from a smear-ripened cheese.</title>
        <authorList>
            <consortium name="US DOE Joint Genome Institute (JGI-PGF)"/>
            <person name="Walter F."/>
            <person name="Albersmeier A."/>
            <person name="Kalinowski J."/>
            <person name="Ruckert C."/>
        </authorList>
    </citation>
    <scope>NUCLEOTIDE SEQUENCE</scope>
    <source>
        <strain evidence="2">CGMCC 4.5737</strain>
    </source>
</reference>